<gene>
    <name evidence="1" type="ORF">FHW16_002064</name>
</gene>
<proteinExistence type="predicted"/>
<evidence type="ECO:0000313" key="2">
    <source>
        <dbReference type="Proteomes" id="UP000549052"/>
    </source>
</evidence>
<keyword evidence="2" id="KW-1185">Reference proteome</keyword>
<name>A0A839EHI4_9HYPH</name>
<evidence type="ECO:0000313" key="1">
    <source>
        <dbReference type="EMBL" id="MBA8878352.1"/>
    </source>
</evidence>
<sequence length="164" mass="18458">MPSNWASPQHMDTDPETVKLIQGAESVIQKKISPLAALCDELLQRLDAYRDARNAGERYERWRLAVALHGEIMEVWKSAFLTAHAAVDDYLSNHDLSRFFSGREILLAALHGRCKPSVGIALSVMQFDSERNLRRSSENAPNLAASNQNLARRFSRVASSDRHK</sequence>
<dbReference type="Proteomes" id="UP000549052">
    <property type="component" value="Unassembled WGS sequence"/>
</dbReference>
<protein>
    <submittedName>
        <fullName evidence="1">Uncharacterized protein</fullName>
    </submittedName>
</protein>
<accession>A0A839EHI4</accession>
<reference evidence="1 2" key="1">
    <citation type="submission" date="2020-07" db="EMBL/GenBank/DDBJ databases">
        <title>Genomic Encyclopedia of Type Strains, Phase IV (KMG-V): Genome sequencing to study the core and pangenomes of soil and plant-associated prokaryotes.</title>
        <authorList>
            <person name="Whitman W."/>
        </authorList>
    </citation>
    <scope>NUCLEOTIDE SEQUENCE [LARGE SCALE GENOMIC DNA]</scope>
    <source>
        <strain evidence="1 2">AN3</strain>
    </source>
</reference>
<organism evidence="1 2">
    <name type="scientific">Phyllobacterium myrsinacearum</name>
    <dbReference type="NCBI Taxonomy" id="28101"/>
    <lineage>
        <taxon>Bacteria</taxon>
        <taxon>Pseudomonadati</taxon>
        <taxon>Pseudomonadota</taxon>
        <taxon>Alphaproteobacteria</taxon>
        <taxon>Hyphomicrobiales</taxon>
        <taxon>Phyllobacteriaceae</taxon>
        <taxon>Phyllobacterium</taxon>
    </lineage>
</organism>
<dbReference type="RefSeq" id="WP_182549059.1">
    <property type="nucleotide sequence ID" value="NZ_JACGXN010000002.1"/>
</dbReference>
<comment type="caution">
    <text evidence="1">The sequence shown here is derived from an EMBL/GenBank/DDBJ whole genome shotgun (WGS) entry which is preliminary data.</text>
</comment>
<dbReference type="AlphaFoldDB" id="A0A839EHI4"/>
<dbReference type="EMBL" id="JACGXN010000002">
    <property type="protein sequence ID" value="MBA8878352.1"/>
    <property type="molecule type" value="Genomic_DNA"/>
</dbReference>